<dbReference type="OrthoDB" id="5954308at2759"/>
<feature type="transmembrane region" description="Helical" evidence="7">
    <location>
        <begin position="12"/>
        <end position="32"/>
    </location>
</feature>
<feature type="compositionally biased region" description="Basic and acidic residues" evidence="6">
    <location>
        <begin position="133"/>
        <end position="146"/>
    </location>
</feature>
<dbReference type="Pfam" id="PF08592">
    <property type="entry name" value="Anthrone_oxy"/>
    <property type="match status" value="1"/>
</dbReference>
<feature type="region of interest" description="Disordered" evidence="6">
    <location>
        <begin position="133"/>
        <end position="189"/>
    </location>
</feature>
<dbReference type="Proteomes" id="UP000660729">
    <property type="component" value="Unassembled WGS sequence"/>
</dbReference>
<keyword evidence="3 7" id="KW-1133">Transmembrane helix</keyword>
<proteinExistence type="inferred from homology"/>
<reference evidence="8" key="1">
    <citation type="submission" date="2020-04" db="EMBL/GenBank/DDBJ databases">
        <title>Draft genome resource of the tomato pathogen Pseudocercospora fuligena.</title>
        <authorList>
            <person name="Zaccaron A."/>
        </authorList>
    </citation>
    <scope>NUCLEOTIDE SEQUENCE</scope>
    <source>
        <strain evidence="8">PF001</strain>
    </source>
</reference>
<comment type="subcellular location">
    <subcellularLocation>
        <location evidence="1">Membrane</location>
        <topology evidence="1">Multi-pass membrane protein</topology>
    </subcellularLocation>
</comment>
<evidence type="ECO:0000256" key="3">
    <source>
        <dbReference type="ARBA" id="ARBA00022989"/>
    </source>
</evidence>
<keyword evidence="9" id="KW-1185">Reference proteome</keyword>
<evidence type="ECO:0000256" key="2">
    <source>
        <dbReference type="ARBA" id="ARBA00022692"/>
    </source>
</evidence>
<name>A0A8H6RFB3_9PEZI</name>
<feature type="transmembrane region" description="Helical" evidence="7">
    <location>
        <begin position="201"/>
        <end position="220"/>
    </location>
</feature>
<evidence type="ECO:0000256" key="6">
    <source>
        <dbReference type="SAM" id="MobiDB-lite"/>
    </source>
</evidence>
<keyword evidence="2 7" id="KW-0812">Transmembrane</keyword>
<evidence type="ECO:0000256" key="5">
    <source>
        <dbReference type="ARBA" id="ARBA00034313"/>
    </source>
</evidence>
<feature type="compositionally biased region" description="Polar residues" evidence="6">
    <location>
        <begin position="173"/>
        <end position="182"/>
    </location>
</feature>
<evidence type="ECO:0000313" key="8">
    <source>
        <dbReference type="EMBL" id="KAF7190068.1"/>
    </source>
</evidence>
<evidence type="ECO:0000256" key="7">
    <source>
        <dbReference type="SAM" id="Phobius"/>
    </source>
</evidence>
<sequence>MPSLTITVAQTLSISISLIAAGGIATLSIFDVPELQAQPADRALPATRWLSSRGSHIFPQASVLSTAGFAYLAYDALPPKTRTITQLLKTTNGFKVNAYLAAALLAFSIGPWTARVMIPNNFALIKKNEDLGGSRSAKSAEEERRQGIKPGQRSAQDSVDSKGSASELRDLSGPTTKTQKSSSEAEDSEVRDMLAKFGRQNLVRAFLLGGGGIVGLLAALA</sequence>
<dbReference type="AlphaFoldDB" id="A0A8H6RFB3"/>
<dbReference type="GO" id="GO:0016020">
    <property type="term" value="C:membrane"/>
    <property type="evidence" value="ECO:0007669"/>
    <property type="project" value="UniProtKB-SubCell"/>
</dbReference>
<evidence type="ECO:0000313" key="9">
    <source>
        <dbReference type="Proteomes" id="UP000660729"/>
    </source>
</evidence>
<feature type="compositionally biased region" description="Polar residues" evidence="6">
    <location>
        <begin position="153"/>
        <end position="164"/>
    </location>
</feature>
<evidence type="ECO:0000256" key="4">
    <source>
        <dbReference type="ARBA" id="ARBA00023136"/>
    </source>
</evidence>
<feature type="transmembrane region" description="Helical" evidence="7">
    <location>
        <begin position="97"/>
        <end position="118"/>
    </location>
</feature>
<dbReference type="PANTHER" id="PTHR35042">
    <property type="entry name" value="ANTHRONE OXYGENASE ENCC"/>
    <property type="match status" value="1"/>
</dbReference>
<accession>A0A8H6RFB3</accession>
<protein>
    <recommendedName>
        <fullName evidence="10">DUF1772-domain-containing protein</fullName>
    </recommendedName>
</protein>
<comment type="similarity">
    <text evidence="5">Belongs to the anthrone oxygenase family.</text>
</comment>
<dbReference type="EMBL" id="JABCIY010000175">
    <property type="protein sequence ID" value="KAF7190068.1"/>
    <property type="molecule type" value="Genomic_DNA"/>
</dbReference>
<keyword evidence="4 7" id="KW-0472">Membrane</keyword>
<organism evidence="8 9">
    <name type="scientific">Pseudocercospora fuligena</name>
    <dbReference type="NCBI Taxonomy" id="685502"/>
    <lineage>
        <taxon>Eukaryota</taxon>
        <taxon>Fungi</taxon>
        <taxon>Dikarya</taxon>
        <taxon>Ascomycota</taxon>
        <taxon>Pezizomycotina</taxon>
        <taxon>Dothideomycetes</taxon>
        <taxon>Dothideomycetidae</taxon>
        <taxon>Mycosphaerellales</taxon>
        <taxon>Mycosphaerellaceae</taxon>
        <taxon>Pseudocercospora</taxon>
    </lineage>
</organism>
<evidence type="ECO:0000256" key="1">
    <source>
        <dbReference type="ARBA" id="ARBA00004141"/>
    </source>
</evidence>
<dbReference type="PANTHER" id="PTHR35042:SF1">
    <property type="entry name" value="DUF1772-DOMAIN-CONTAINING PROTEIN"/>
    <property type="match status" value="1"/>
</dbReference>
<evidence type="ECO:0008006" key="10">
    <source>
        <dbReference type="Google" id="ProtNLM"/>
    </source>
</evidence>
<comment type="caution">
    <text evidence="8">The sequence shown here is derived from an EMBL/GenBank/DDBJ whole genome shotgun (WGS) entry which is preliminary data.</text>
</comment>
<dbReference type="InterPro" id="IPR013901">
    <property type="entry name" value="Anthrone_oxy"/>
</dbReference>
<gene>
    <name evidence="8" type="ORF">HII31_08399</name>
</gene>